<evidence type="ECO:0000313" key="1">
    <source>
        <dbReference type="EMBL" id="MBO8451660.1"/>
    </source>
</evidence>
<comment type="caution">
    <text evidence="1">The sequence shown here is derived from an EMBL/GenBank/DDBJ whole genome shotgun (WGS) entry which is preliminary data.</text>
</comment>
<evidence type="ECO:0000313" key="2">
    <source>
        <dbReference type="Proteomes" id="UP000823661"/>
    </source>
</evidence>
<organism evidence="1 2">
    <name type="scientific">Candidatus Cryptobacteroides intestinavium</name>
    <dbReference type="NCBI Taxonomy" id="2840766"/>
    <lineage>
        <taxon>Bacteria</taxon>
        <taxon>Pseudomonadati</taxon>
        <taxon>Bacteroidota</taxon>
        <taxon>Bacteroidia</taxon>
        <taxon>Bacteroidales</taxon>
        <taxon>Candidatus Cryptobacteroides</taxon>
    </lineage>
</organism>
<protein>
    <submittedName>
        <fullName evidence="1">Uncharacterized protein</fullName>
    </submittedName>
</protein>
<proteinExistence type="predicted"/>
<accession>A0A9D9ER92</accession>
<dbReference type="Proteomes" id="UP000823661">
    <property type="component" value="Unassembled WGS sequence"/>
</dbReference>
<reference evidence="1" key="2">
    <citation type="journal article" date="2021" name="PeerJ">
        <title>Extensive microbial diversity within the chicken gut microbiome revealed by metagenomics and culture.</title>
        <authorList>
            <person name="Gilroy R."/>
            <person name="Ravi A."/>
            <person name="Getino M."/>
            <person name="Pursley I."/>
            <person name="Horton D.L."/>
            <person name="Alikhan N.F."/>
            <person name="Baker D."/>
            <person name="Gharbi K."/>
            <person name="Hall N."/>
            <person name="Watson M."/>
            <person name="Adriaenssens E.M."/>
            <person name="Foster-Nyarko E."/>
            <person name="Jarju S."/>
            <person name="Secka A."/>
            <person name="Antonio M."/>
            <person name="Oren A."/>
            <person name="Chaudhuri R.R."/>
            <person name="La Ragione R."/>
            <person name="Hildebrand F."/>
            <person name="Pallen M.J."/>
        </authorList>
    </citation>
    <scope>NUCLEOTIDE SEQUENCE</scope>
    <source>
        <strain evidence="1">B1-20833</strain>
    </source>
</reference>
<dbReference type="EMBL" id="JADIMI010000018">
    <property type="protein sequence ID" value="MBO8451660.1"/>
    <property type="molecule type" value="Genomic_DNA"/>
</dbReference>
<gene>
    <name evidence="1" type="ORF">IAC06_02080</name>
</gene>
<dbReference type="AlphaFoldDB" id="A0A9D9ER92"/>
<name>A0A9D9ER92_9BACT</name>
<reference evidence="1" key="1">
    <citation type="submission" date="2020-10" db="EMBL/GenBank/DDBJ databases">
        <authorList>
            <person name="Gilroy R."/>
        </authorList>
    </citation>
    <scope>NUCLEOTIDE SEQUENCE</scope>
    <source>
        <strain evidence="1">B1-20833</strain>
    </source>
</reference>
<sequence length="67" mass="7373">MLRILHSACRSFTPPAATFRMTDNGFVQDECSVPDPSLPLRMTRAATLRMTRAAAFRMTRAAASVVT</sequence>